<dbReference type="Gene3D" id="3.40.50.300">
    <property type="entry name" value="P-loop containing nucleotide triphosphate hydrolases"/>
    <property type="match status" value="1"/>
</dbReference>
<keyword evidence="1" id="KW-0611">Plant defense</keyword>
<proteinExistence type="predicted"/>
<accession>A0A7N0RD32</accession>
<keyword evidence="4" id="KW-1185">Reference proteome</keyword>
<reference evidence="3" key="1">
    <citation type="submission" date="2021-01" db="UniProtKB">
        <authorList>
            <consortium name="EnsemblPlants"/>
        </authorList>
    </citation>
    <scope>IDENTIFICATION</scope>
</reference>
<dbReference type="GO" id="GO:0006952">
    <property type="term" value="P:defense response"/>
    <property type="evidence" value="ECO:0007669"/>
    <property type="project" value="UniProtKB-KW"/>
</dbReference>
<dbReference type="EnsemblPlants" id="Kaladp0008s0627.1.v1.1">
    <property type="protein sequence ID" value="Kaladp0008s0627.1.v1.1.CDS.1"/>
    <property type="gene ID" value="Kaladp0008s0627.v1.1"/>
</dbReference>
<dbReference type="InterPro" id="IPR027417">
    <property type="entry name" value="P-loop_NTPase"/>
</dbReference>
<dbReference type="Gene3D" id="1.10.8.430">
    <property type="entry name" value="Helical domain of apoptotic protease-activating factors"/>
    <property type="match status" value="1"/>
</dbReference>
<dbReference type="SUPFAM" id="SSF52540">
    <property type="entry name" value="P-loop containing nucleoside triphosphate hydrolases"/>
    <property type="match status" value="1"/>
</dbReference>
<sequence length="286" mass="32732">MSGKSELSSCRKGRLPSSSLVDDTYTIYGRLVDKDTMIYMLNSREGQDDALRVIPIVGAGGIGKTTLASMVFHEYKSSTRYFRLRNWLRGFENKSSNLNVFEVQGWACVSDDFGATCVIKSLLEYITGQESKVGSSLELVQHELMEKLRGKKFFIVLDDFRSDRLHYWDVLKTCFSVGALGSRVLITTRSKEVARIVTTTHDFIYELDELSLDESWFLFEDIVFQDRDLCKNRVLTDIGLDIICRYKGLPLTIKKIGLLLLSKGNDEVEWRKVLNNKTWEEARESS</sequence>
<name>A0A7N0RD32_KALFE</name>
<evidence type="ECO:0000313" key="4">
    <source>
        <dbReference type="Proteomes" id="UP000594263"/>
    </source>
</evidence>
<protein>
    <recommendedName>
        <fullName evidence="2">NB-ARC domain-containing protein</fullName>
    </recommendedName>
</protein>
<dbReference type="PRINTS" id="PR00364">
    <property type="entry name" value="DISEASERSIST"/>
</dbReference>
<dbReference type="Pfam" id="PF00931">
    <property type="entry name" value="NB-ARC"/>
    <property type="match status" value="1"/>
</dbReference>
<organism evidence="3 4">
    <name type="scientific">Kalanchoe fedtschenkoi</name>
    <name type="common">Lavender scallops</name>
    <name type="synonym">South American air plant</name>
    <dbReference type="NCBI Taxonomy" id="63787"/>
    <lineage>
        <taxon>Eukaryota</taxon>
        <taxon>Viridiplantae</taxon>
        <taxon>Streptophyta</taxon>
        <taxon>Embryophyta</taxon>
        <taxon>Tracheophyta</taxon>
        <taxon>Spermatophyta</taxon>
        <taxon>Magnoliopsida</taxon>
        <taxon>eudicotyledons</taxon>
        <taxon>Gunneridae</taxon>
        <taxon>Pentapetalae</taxon>
        <taxon>Saxifragales</taxon>
        <taxon>Crassulaceae</taxon>
        <taxon>Kalanchoe</taxon>
    </lineage>
</organism>
<evidence type="ECO:0000259" key="2">
    <source>
        <dbReference type="Pfam" id="PF00931"/>
    </source>
</evidence>
<dbReference type="AlphaFoldDB" id="A0A7N0RD32"/>
<dbReference type="PANTHER" id="PTHR36766:SF40">
    <property type="entry name" value="DISEASE RESISTANCE PROTEIN RGA3"/>
    <property type="match status" value="1"/>
</dbReference>
<dbReference type="GO" id="GO:0043531">
    <property type="term" value="F:ADP binding"/>
    <property type="evidence" value="ECO:0007669"/>
    <property type="project" value="InterPro"/>
</dbReference>
<dbReference type="Proteomes" id="UP000594263">
    <property type="component" value="Unplaced"/>
</dbReference>
<evidence type="ECO:0000256" key="1">
    <source>
        <dbReference type="ARBA" id="ARBA00022821"/>
    </source>
</evidence>
<dbReference type="Gramene" id="Kaladp0008s0627.1.v1.1">
    <property type="protein sequence ID" value="Kaladp0008s0627.1.v1.1.CDS.1"/>
    <property type="gene ID" value="Kaladp0008s0627.v1.1"/>
</dbReference>
<dbReference type="InterPro" id="IPR042197">
    <property type="entry name" value="Apaf_helical"/>
</dbReference>
<feature type="domain" description="NB-ARC" evidence="2">
    <location>
        <begin position="49"/>
        <end position="227"/>
    </location>
</feature>
<dbReference type="PANTHER" id="PTHR36766">
    <property type="entry name" value="PLANT BROAD-SPECTRUM MILDEW RESISTANCE PROTEIN RPW8"/>
    <property type="match status" value="1"/>
</dbReference>
<dbReference type="OMA" id="TREINCC"/>
<evidence type="ECO:0000313" key="3">
    <source>
        <dbReference type="EnsemblPlants" id="Kaladp0008s0627.1.v1.1.CDS.1"/>
    </source>
</evidence>
<dbReference type="InterPro" id="IPR002182">
    <property type="entry name" value="NB-ARC"/>
</dbReference>